<accession>A0ABR3G423</accession>
<evidence type="ECO:0000313" key="2">
    <source>
        <dbReference type="EMBL" id="KAL0630356.1"/>
    </source>
</evidence>
<comment type="caution">
    <text evidence="2">The sequence shown here is derived from an EMBL/GenBank/DDBJ whole genome shotgun (WGS) entry which is preliminary data.</text>
</comment>
<dbReference type="Proteomes" id="UP001447188">
    <property type="component" value="Unassembled WGS sequence"/>
</dbReference>
<dbReference type="EMBL" id="JBBBZM010000766">
    <property type="protein sequence ID" value="KAL0630356.1"/>
    <property type="molecule type" value="Genomic_DNA"/>
</dbReference>
<feature type="non-terminal residue" evidence="2">
    <location>
        <position position="1"/>
    </location>
</feature>
<feature type="region of interest" description="Disordered" evidence="1">
    <location>
        <begin position="1"/>
        <end position="23"/>
    </location>
</feature>
<protein>
    <submittedName>
        <fullName evidence="2">Uncharacterized protein</fullName>
    </submittedName>
</protein>
<organism evidence="2 3">
    <name type="scientific">Discina gigas</name>
    <dbReference type="NCBI Taxonomy" id="1032678"/>
    <lineage>
        <taxon>Eukaryota</taxon>
        <taxon>Fungi</taxon>
        <taxon>Dikarya</taxon>
        <taxon>Ascomycota</taxon>
        <taxon>Pezizomycotina</taxon>
        <taxon>Pezizomycetes</taxon>
        <taxon>Pezizales</taxon>
        <taxon>Discinaceae</taxon>
        <taxon>Discina</taxon>
    </lineage>
</organism>
<name>A0ABR3G423_9PEZI</name>
<evidence type="ECO:0000256" key="1">
    <source>
        <dbReference type="SAM" id="MobiDB-lite"/>
    </source>
</evidence>
<feature type="compositionally biased region" description="Basic and acidic residues" evidence="1">
    <location>
        <begin position="11"/>
        <end position="23"/>
    </location>
</feature>
<keyword evidence="3" id="KW-1185">Reference proteome</keyword>
<evidence type="ECO:0000313" key="3">
    <source>
        <dbReference type="Proteomes" id="UP001447188"/>
    </source>
</evidence>
<proteinExistence type="predicted"/>
<gene>
    <name evidence="2" type="ORF">Q9L58_010798</name>
</gene>
<sequence length="165" mass="19279">NGAPKSSQDFEETKDKLASEKQEIEKVRAERDEIVRQLIEQSELQQGEKDRITQELRSKEEELVESQRQLSRLNRHLTVERLARRRSSVVRDTGMDSFTTDIVFRKMDVERGKRISIAALRDKFDRISGGLPRGYIEDMERHGYFDGDLTVDGAHYLRDILQEKV</sequence>
<reference evidence="2 3" key="1">
    <citation type="submission" date="2024-02" db="EMBL/GenBank/DDBJ databases">
        <title>Discinaceae phylogenomics.</title>
        <authorList>
            <person name="Dirks A.C."/>
            <person name="James T.Y."/>
        </authorList>
    </citation>
    <scope>NUCLEOTIDE SEQUENCE [LARGE SCALE GENOMIC DNA]</scope>
    <source>
        <strain evidence="2 3">ACD0624</strain>
    </source>
</reference>